<evidence type="ECO:0000313" key="2">
    <source>
        <dbReference type="EMBL" id="KLL10685.1"/>
    </source>
</evidence>
<gene>
    <name evidence="2" type="ORF">FrCorBMG51_16015</name>
</gene>
<protein>
    <submittedName>
        <fullName evidence="2">Uncharacterized protein</fullName>
    </submittedName>
</protein>
<accession>A0ABR5F1X8</accession>
<name>A0ABR5F1X8_9ACTN</name>
<reference evidence="2 3" key="1">
    <citation type="submission" date="2014-12" db="EMBL/GenBank/DDBJ databases">
        <title>Frankia sp. BMG5.1 draft genome.</title>
        <authorList>
            <person name="Gtari M."/>
            <person name="Ghodhbane-Gtari F."/>
            <person name="Nouioui I."/>
            <person name="Ktari A."/>
            <person name="Hezbri K."/>
            <person name="Mimouni W."/>
            <person name="Sbissi I."/>
            <person name="Ayari A."/>
            <person name="Yamanaka T."/>
            <person name="Normand P."/>
            <person name="Tisa L.S."/>
            <person name="Boudabous A."/>
        </authorList>
    </citation>
    <scope>NUCLEOTIDE SEQUENCE [LARGE SCALE GENOMIC DNA]</scope>
    <source>
        <strain evidence="2 3">BMG5.1</strain>
    </source>
</reference>
<sequence>MTESQERDSQLSFRGYGRRGAPPDVISRHRCGAPIHRSEVAAHTDDILARTADREYGPVLSAVQTTASLGAQ</sequence>
<evidence type="ECO:0000313" key="3">
    <source>
        <dbReference type="Proteomes" id="UP000035425"/>
    </source>
</evidence>
<keyword evidence="3" id="KW-1185">Reference proteome</keyword>
<dbReference type="Proteomes" id="UP000035425">
    <property type="component" value="Unassembled WGS sequence"/>
</dbReference>
<evidence type="ECO:0000256" key="1">
    <source>
        <dbReference type="SAM" id="MobiDB-lite"/>
    </source>
</evidence>
<comment type="caution">
    <text evidence="2">The sequence shown here is derived from an EMBL/GenBank/DDBJ whole genome shotgun (WGS) entry which is preliminary data.</text>
</comment>
<organism evidence="2 3">
    <name type="scientific">Protofrankia coriariae</name>
    <dbReference type="NCBI Taxonomy" id="1562887"/>
    <lineage>
        <taxon>Bacteria</taxon>
        <taxon>Bacillati</taxon>
        <taxon>Actinomycetota</taxon>
        <taxon>Actinomycetes</taxon>
        <taxon>Frankiales</taxon>
        <taxon>Frankiaceae</taxon>
        <taxon>Protofrankia</taxon>
    </lineage>
</organism>
<proteinExistence type="predicted"/>
<dbReference type="EMBL" id="JWIO01000027">
    <property type="protein sequence ID" value="KLL10685.1"/>
    <property type="molecule type" value="Genomic_DNA"/>
</dbReference>
<feature type="region of interest" description="Disordered" evidence="1">
    <location>
        <begin position="1"/>
        <end position="27"/>
    </location>
</feature>